<dbReference type="EMBL" id="LANA01000001">
    <property type="protein sequence ID" value="NMN67294.1"/>
    <property type="molecule type" value="Genomic_DNA"/>
</dbReference>
<evidence type="ECO:0000256" key="5">
    <source>
        <dbReference type="HAMAP-Rule" id="MF_00376"/>
    </source>
</evidence>
<reference evidence="7 8" key="1">
    <citation type="submission" date="2019-07" db="EMBL/GenBank/DDBJ databases">
        <title>SAR11 Genome Evolution.</title>
        <authorList>
            <person name="Giovannoni S."/>
        </authorList>
    </citation>
    <scope>NUCLEOTIDE SEQUENCE [LARGE SCALE GENOMIC DNA]</scope>
    <source>
        <strain evidence="7 8">HTCC9565</strain>
    </source>
</reference>
<organism evidence="7 8">
    <name type="scientific">Pelagibacter ubique</name>
    <dbReference type="NCBI Taxonomy" id="198252"/>
    <lineage>
        <taxon>Bacteria</taxon>
        <taxon>Pseudomonadati</taxon>
        <taxon>Pseudomonadota</taxon>
        <taxon>Alphaproteobacteria</taxon>
        <taxon>Candidatus Pelagibacterales</taxon>
        <taxon>Candidatus Pelagibacteraceae</taxon>
        <taxon>Candidatus Pelagibacter</taxon>
    </lineage>
</organism>
<keyword evidence="5" id="KW-0963">Cytoplasm</keyword>
<comment type="function">
    <text evidence="5">Catalyzes the phosphorylation of the 3'-hydroxyl group of dephosphocoenzyme A to form coenzyme A.</text>
</comment>
<evidence type="ECO:0000313" key="8">
    <source>
        <dbReference type="Proteomes" id="UP001166004"/>
    </source>
</evidence>
<comment type="pathway">
    <text evidence="5">Cofactor biosynthesis; coenzyme A biosynthesis; CoA from (R)-pantothenate: step 5/5.</text>
</comment>
<dbReference type="SUPFAM" id="SSF52540">
    <property type="entry name" value="P-loop containing nucleoside triphosphate hydrolases"/>
    <property type="match status" value="1"/>
</dbReference>
<comment type="similarity">
    <text evidence="1 5">Belongs to the CoaE family.</text>
</comment>
<dbReference type="RefSeq" id="WP_169035795.1">
    <property type="nucleotide sequence ID" value="NZ_LANA01000001.1"/>
</dbReference>
<dbReference type="HAMAP" id="MF_00376">
    <property type="entry name" value="Dephospho_CoA_kinase"/>
    <property type="match status" value="1"/>
</dbReference>
<keyword evidence="3 5" id="KW-0067">ATP-binding</keyword>
<sequence length="189" mass="22124">MIKIGILGDIGSGKSYVAKNFGCPVFNADLEVSKLYKKDKKIFNKLKKILPGYIFSFPINKKEIANAILANKSNLKKIVKIVHFEIKKKMNIFLNKNRNKKIVILDIPLLLEKRINKKNDILIFVQSKRQDILKRLKKRKNYNIALLNKFKNIQLPLDYKKKKSQFVIKNNFTKKSVKRNIINILKKIL</sequence>
<keyword evidence="8" id="KW-1185">Reference proteome</keyword>
<accession>A0ABX1T1E9</accession>
<keyword evidence="2 5" id="KW-0547">Nucleotide-binding</keyword>
<dbReference type="NCBIfam" id="TIGR00152">
    <property type="entry name" value="dephospho-CoA kinase"/>
    <property type="match status" value="1"/>
</dbReference>
<evidence type="ECO:0000256" key="6">
    <source>
        <dbReference type="NCBIfam" id="TIGR00152"/>
    </source>
</evidence>
<dbReference type="EC" id="2.7.1.24" evidence="5 6"/>
<dbReference type="GO" id="GO:0016301">
    <property type="term" value="F:kinase activity"/>
    <property type="evidence" value="ECO:0007669"/>
    <property type="project" value="UniProtKB-KW"/>
</dbReference>
<dbReference type="Proteomes" id="UP001166004">
    <property type="component" value="Unassembled WGS sequence"/>
</dbReference>
<name>A0ABX1T1E9_PELUQ</name>
<comment type="caution">
    <text evidence="7">The sequence shown here is derived from an EMBL/GenBank/DDBJ whole genome shotgun (WGS) entry which is preliminary data.</text>
</comment>
<keyword evidence="4 5" id="KW-0173">Coenzyme A biosynthesis</keyword>
<feature type="binding site" evidence="5">
    <location>
        <begin position="11"/>
        <end position="16"/>
    </location>
    <ligand>
        <name>ATP</name>
        <dbReference type="ChEBI" id="CHEBI:30616"/>
    </ligand>
</feature>
<evidence type="ECO:0000256" key="3">
    <source>
        <dbReference type="ARBA" id="ARBA00022840"/>
    </source>
</evidence>
<dbReference type="Pfam" id="PF01121">
    <property type="entry name" value="CoaE"/>
    <property type="match status" value="1"/>
</dbReference>
<dbReference type="Gene3D" id="3.40.50.300">
    <property type="entry name" value="P-loop containing nucleotide triphosphate hydrolases"/>
    <property type="match status" value="1"/>
</dbReference>
<dbReference type="InterPro" id="IPR001977">
    <property type="entry name" value="Depp_CoAkinase"/>
</dbReference>
<evidence type="ECO:0000256" key="4">
    <source>
        <dbReference type="ARBA" id="ARBA00022993"/>
    </source>
</evidence>
<proteinExistence type="inferred from homology"/>
<dbReference type="CDD" id="cd02022">
    <property type="entry name" value="DPCK"/>
    <property type="match status" value="1"/>
</dbReference>
<dbReference type="InterPro" id="IPR027417">
    <property type="entry name" value="P-loop_NTPase"/>
</dbReference>
<evidence type="ECO:0000313" key="7">
    <source>
        <dbReference type="EMBL" id="NMN67294.1"/>
    </source>
</evidence>
<comment type="catalytic activity">
    <reaction evidence="5">
        <text>3'-dephospho-CoA + ATP = ADP + CoA + H(+)</text>
        <dbReference type="Rhea" id="RHEA:18245"/>
        <dbReference type="ChEBI" id="CHEBI:15378"/>
        <dbReference type="ChEBI" id="CHEBI:30616"/>
        <dbReference type="ChEBI" id="CHEBI:57287"/>
        <dbReference type="ChEBI" id="CHEBI:57328"/>
        <dbReference type="ChEBI" id="CHEBI:456216"/>
        <dbReference type="EC" id="2.7.1.24"/>
    </reaction>
</comment>
<keyword evidence="5 7" id="KW-0418">Kinase</keyword>
<protein>
    <recommendedName>
        <fullName evidence="5 6">Dephospho-CoA kinase</fullName>
        <ecNumber evidence="5 6">2.7.1.24</ecNumber>
    </recommendedName>
    <alternativeName>
        <fullName evidence="5">Dephosphocoenzyme A kinase</fullName>
    </alternativeName>
</protein>
<dbReference type="PROSITE" id="PS51219">
    <property type="entry name" value="DPCK"/>
    <property type="match status" value="1"/>
</dbReference>
<keyword evidence="5" id="KW-0808">Transferase</keyword>
<evidence type="ECO:0000256" key="2">
    <source>
        <dbReference type="ARBA" id="ARBA00022741"/>
    </source>
</evidence>
<evidence type="ECO:0000256" key="1">
    <source>
        <dbReference type="ARBA" id="ARBA00009018"/>
    </source>
</evidence>
<comment type="subcellular location">
    <subcellularLocation>
        <location evidence="5">Cytoplasm</location>
    </subcellularLocation>
</comment>
<gene>
    <name evidence="5" type="primary">coaE</name>
    <name evidence="7" type="ORF">VP91_00004360</name>
</gene>